<reference evidence="5 6" key="1">
    <citation type="submission" date="2019-03" db="EMBL/GenBank/DDBJ databases">
        <title>An improved genome assembly of the fluke Schistosoma japonicum.</title>
        <authorList>
            <person name="Hu W."/>
            <person name="Luo F."/>
            <person name="Yin M."/>
            <person name="Mo X."/>
            <person name="Sun C."/>
            <person name="Wu Q."/>
            <person name="Zhu B."/>
            <person name="Xiang M."/>
            <person name="Wang J."/>
            <person name="Wang Y."/>
            <person name="Zhang T."/>
            <person name="Xu B."/>
            <person name="Zheng H."/>
            <person name="Feng Z."/>
        </authorList>
    </citation>
    <scope>NUCLEOTIDE SEQUENCE [LARGE SCALE GENOMIC DNA]</scope>
    <source>
        <strain evidence="5">HuSjv2</strain>
        <tissue evidence="5">Worms</tissue>
    </source>
</reference>
<organism evidence="5 6">
    <name type="scientific">Schistosoma japonicum</name>
    <name type="common">Blood fluke</name>
    <dbReference type="NCBI Taxonomy" id="6182"/>
    <lineage>
        <taxon>Eukaryota</taxon>
        <taxon>Metazoa</taxon>
        <taxon>Spiralia</taxon>
        <taxon>Lophotrochozoa</taxon>
        <taxon>Platyhelminthes</taxon>
        <taxon>Trematoda</taxon>
        <taxon>Digenea</taxon>
        <taxon>Strigeidida</taxon>
        <taxon>Schistosomatoidea</taxon>
        <taxon>Schistosomatidae</taxon>
        <taxon>Schistosoma</taxon>
    </lineage>
</organism>
<feature type="domain" description="Orotidine 5'-phosphate decarboxylase" evidence="4">
    <location>
        <begin position="3"/>
        <end position="104"/>
    </location>
</feature>
<dbReference type="GO" id="GO:0006207">
    <property type="term" value="P:'de novo' pyrimidine nucleobase biosynthetic process"/>
    <property type="evidence" value="ECO:0007669"/>
    <property type="project" value="InterPro"/>
</dbReference>
<dbReference type="InterPro" id="IPR013785">
    <property type="entry name" value="Aldolase_TIM"/>
</dbReference>
<evidence type="ECO:0000256" key="1">
    <source>
        <dbReference type="ARBA" id="ARBA00004725"/>
    </source>
</evidence>
<dbReference type="AlphaFoldDB" id="A0A4Z2DCS0"/>
<dbReference type="STRING" id="6182.A0A4Z2DCS0"/>
<dbReference type="Pfam" id="PF00215">
    <property type="entry name" value="OMPdecase"/>
    <property type="match status" value="1"/>
</dbReference>
<dbReference type="Proteomes" id="UP000311919">
    <property type="component" value="Unassembled WGS sequence"/>
</dbReference>
<dbReference type="GO" id="GO:0004590">
    <property type="term" value="F:orotidine-5'-phosphate decarboxylase activity"/>
    <property type="evidence" value="ECO:0007669"/>
    <property type="project" value="InterPro"/>
</dbReference>
<evidence type="ECO:0000313" key="5">
    <source>
        <dbReference type="EMBL" id="TNN14297.1"/>
    </source>
</evidence>
<keyword evidence="2" id="KW-0665">Pyrimidine biosynthesis</keyword>
<dbReference type="InterPro" id="IPR001754">
    <property type="entry name" value="OMPdeCOase_dom"/>
</dbReference>
<keyword evidence="6" id="KW-1185">Reference proteome</keyword>
<name>A0A4Z2DCS0_SCHJA</name>
<comment type="caution">
    <text evidence="5">The sequence shown here is derived from an EMBL/GenBank/DDBJ whole genome shotgun (WGS) entry which is preliminary data.</text>
</comment>
<keyword evidence="3" id="KW-0456">Lyase</keyword>
<evidence type="ECO:0000256" key="2">
    <source>
        <dbReference type="ARBA" id="ARBA00022975"/>
    </source>
</evidence>
<dbReference type="OrthoDB" id="10263753at2759"/>
<evidence type="ECO:0000313" key="6">
    <source>
        <dbReference type="Proteomes" id="UP000311919"/>
    </source>
</evidence>
<proteinExistence type="predicted"/>
<dbReference type="PANTHER" id="PTHR19278:SF9">
    <property type="entry name" value="URIDINE 5'-MONOPHOSPHATE SYNTHASE"/>
    <property type="match status" value="1"/>
</dbReference>
<dbReference type="GO" id="GO:0004588">
    <property type="term" value="F:orotate phosphoribosyltransferase activity"/>
    <property type="evidence" value="ECO:0007669"/>
    <property type="project" value="TreeGrafter"/>
</dbReference>
<dbReference type="EMBL" id="SKCS01000179">
    <property type="protein sequence ID" value="TNN14297.1"/>
    <property type="molecule type" value="Genomic_DNA"/>
</dbReference>
<protein>
    <submittedName>
        <fullName evidence="5">Uridine 5'-monophosphate synthase</fullName>
    </submittedName>
</protein>
<dbReference type="PANTHER" id="PTHR19278">
    <property type="entry name" value="OROTATE PHOSPHORIBOSYLTRANSFERASE"/>
    <property type="match status" value="1"/>
</dbReference>
<gene>
    <name evidence="5" type="ORF">EWB00_002276</name>
</gene>
<dbReference type="InterPro" id="IPR011060">
    <property type="entry name" value="RibuloseP-bd_barrel"/>
</dbReference>
<sequence length="119" mass="13081">MSCQGALTTDAYKDHCIDLIKTNSDIIGGFVTQHPIIGLNSSSSTITYWVPGIKLINSSDDLGQNYNTPEQVNKRFAPTSSSVIMIVGRGITESKNIHEEAMKYRLASFNNSILDIILM</sequence>
<evidence type="ECO:0000256" key="3">
    <source>
        <dbReference type="ARBA" id="ARBA00023239"/>
    </source>
</evidence>
<evidence type="ECO:0000259" key="4">
    <source>
        <dbReference type="Pfam" id="PF00215"/>
    </source>
</evidence>
<comment type="pathway">
    <text evidence="1">Pyrimidine metabolism; UMP biosynthesis via de novo pathway.</text>
</comment>
<accession>A0A4Z2DCS0</accession>
<dbReference type="GO" id="GO:0006222">
    <property type="term" value="P:UMP biosynthetic process"/>
    <property type="evidence" value="ECO:0007669"/>
    <property type="project" value="TreeGrafter"/>
</dbReference>
<dbReference type="SUPFAM" id="SSF51366">
    <property type="entry name" value="Ribulose-phoshate binding barrel"/>
    <property type="match status" value="1"/>
</dbReference>
<dbReference type="Gene3D" id="3.20.20.70">
    <property type="entry name" value="Aldolase class I"/>
    <property type="match status" value="1"/>
</dbReference>